<comment type="similarity">
    <text evidence="2 4">Belongs to the Nudix hydrolase family.</text>
</comment>
<evidence type="ECO:0000256" key="1">
    <source>
        <dbReference type="ARBA" id="ARBA00001946"/>
    </source>
</evidence>
<gene>
    <name evidence="7" type="ORF">GCM10009801_54550</name>
</gene>
<feature type="compositionally biased region" description="Low complexity" evidence="5">
    <location>
        <begin position="1"/>
        <end position="15"/>
    </location>
</feature>
<dbReference type="Pfam" id="PF00293">
    <property type="entry name" value="NUDIX"/>
    <property type="match status" value="1"/>
</dbReference>
<dbReference type="PRINTS" id="PR00502">
    <property type="entry name" value="NUDIXFAMILY"/>
</dbReference>
<comment type="cofactor">
    <cofactor evidence="1">
        <name>Mg(2+)</name>
        <dbReference type="ChEBI" id="CHEBI:18420"/>
    </cofactor>
</comment>
<comment type="caution">
    <text evidence="7">The sequence shown here is derived from an EMBL/GenBank/DDBJ whole genome shotgun (WGS) entry which is preliminary data.</text>
</comment>
<evidence type="ECO:0000313" key="7">
    <source>
        <dbReference type="EMBL" id="GAA2089936.1"/>
    </source>
</evidence>
<proteinExistence type="inferred from homology"/>
<evidence type="ECO:0000256" key="4">
    <source>
        <dbReference type="RuleBase" id="RU003476"/>
    </source>
</evidence>
<evidence type="ECO:0000313" key="8">
    <source>
        <dbReference type="Proteomes" id="UP001500016"/>
    </source>
</evidence>
<keyword evidence="3 4" id="KW-0378">Hydrolase</keyword>
<dbReference type="PANTHER" id="PTHR43046">
    <property type="entry name" value="GDP-MANNOSE MANNOSYL HYDROLASE"/>
    <property type="match status" value="1"/>
</dbReference>
<dbReference type="InterPro" id="IPR015797">
    <property type="entry name" value="NUDIX_hydrolase-like_dom_sf"/>
</dbReference>
<evidence type="ECO:0000256" key="5">
    <source>
        <dbReference type="SAM" id="MobiDB-lite"/>
    </source>
</evidence>
<feature type="region of interest" description="Disordered" evidence="5">
    <location>
        <begin position="1"/>
        <end position="20"/>
    </location>
</feature>
<dbReference type="RefSeq" id="WP_344531935.1">
    <property type="nucleotide sequence ID" value="NZ_BAAAPE010000013.1"/>
</dbReference>
<name>A0ABN2WDG1_9ACTN</name>
<evidence type="ECO:0000259" key="6">
    <source>
        <dbReference type="PROSITE" id="PS51462"/>
    </source>
</evidence>
<organism evidence="7 8">
    <name type="scientific">Streptomyces albiaxialis</name>
    <dbReference type="NCBI Taxonomy" id="329523"/>
    <lineage>
        <taxon>Bacteria</taxon>
        <taxon>Bacillati</taxon>
        <taxon>Actinomycetota</taxon>
        <taxon>Actinomycetes</taxon>
        <taxon>Kitasatosporales</taxon>
        <taxon>Streptomycetaceae</taxon>
        <taxon>Streptomyces</taxon>
    </lineage>
</organism>
<dbReference type="PANTHER" id="PTHR43046:SF16">
    <property type="entry name" value="ADP-RIBOSE PYROPHOSPHATASE YJHB-RELATED"/>
    <property type="match status" value="1"/>
</dbReference>
<feature type="domain" description="Nudix hydrolase" evidence="6">
    <location>
        <begin position="38"/>
        <end position="168"/>
    </location>
</feature>
<dbReference type="Proteomes" id="UP001500016">
    <property type="component" value="Unassembled WGS sequence"/>
</dbReference>
<evidence type="ECO:0000256" key="2">
    <source>
        <dbReference type="ARBA" id="ARBA00005582"/>
    </source>
</evidence>
<dbReference type="EMBL" id="BAAAPE010000013">
    <property type="protein sequence ID" value="GAA2089936.1"/>
    <property type="molecule type" value="Genomic_DNA"/>
</dbReference>
<dbReference type="InterPro" id="IPR000086">
    <property type="entry name" value="NUDIX_hydrolase_dom"/>
</dbReference>
<dbReference type="InterPro" id="IPR020084">
    <property type="entry name" value="NUDIX_hydrolase_CS"/>
</dbReference>
<dbReference type="SUPFAM" id="SSF55811">
    <property type="entry name" value="Nudix"/>
    <property type="match status" value="1"/>
</dbReference>
<dbReference type="Gene3D" id="3.90.79.10">
    <property type="entry name" value="Nucleoside Triphosphate Pyrophosphohydrolase"/>
    <property type="match status" value="1"/>
</dbReference>
<sequence length="168" mass="18357">MTDASADTSPDASPAPSVPLVTGPRGMALLSFHREPEDARSPAYVLVVLRHGERLLMVYERDRECWELPGGGIEPGETARAAAVREVREETGQRVREEDLRFVGFSRTALGPERGVLEGALFTGEIPGPLPFAPNSEITAIHWRGPGEPLPYGRVQTVDEYLVALCHE</sequence>
<accession>A0ABN2WDG1</accession>
<protein>
    <recommendedName>
        <fullName evidence="6">Nudix hydrolase domain-containing protein</fullName>
    </recommendedName>
</protein>
<dbReference type="PROSITE" id="PS00893">
    <property type="entry name" value="NUDIX_BOX"/>
    <property type="match status" value="1"/>
</dbReference>
<reference evidence="7 8" key="1">
    <citation type="journal article" date="2019" name="Int. J. Syst. Evol. Microbiol.">
        <title>The Global Catalogue of Microorganisms (GCM) 10K type strain sequencing project: providing services to taxonomists for standard genome sequencing and annotation.</title>
        <authorList>
            <consortium name="The Broad Institute Genomics Platform"/>
            <consortium name="The Broad Institute Genome Sequencing Center for Infectious Disease"/>
            <person name="Wu L."/>
            <person name="Ma J."/>
        </authorList>
    </citation>
    <scope>NUCLEOTIDE SEQUENCE [LARGE SCALE GENOMIC DNA]</scope>
    <source>
        <strain evidence="7 8">JCM 15478</strain>
    </source>
</reference>
<evidence type="ECO:0000256" key="3">
    <source>
        <dbReference type="ARBA" id="ARBA00022801"/>
    </source>
</evidence>
<keyword evidence="8" id="KW-1185">Reference proteome</keyword>
<dbReference type="PROSITE" id="PS51462">
    <property type="entry name" value="NUDIX"/>
    <property type="match status" value="1"/>
</dbReference>
<dbReference type="InterPro" id="IPR020476">
    <property type="entry name" value="Nudix_hydrolase"/>
</dbReference>